<feature type="region of interest" description="Disordered" evidence="1">
    <location>
        <begin position="71"/>
        <end position="112"/>
    </location>
</feature>
<dbReference type="EMBL" id="FQVN01000007">
    <property type="protein sequence ID" value="SHG23133.1"/>
    <property type="molecule type" value="Genomic_DNA"/>
</dbReference>
<accession>A0A1M5I5S0</accession>
<dbReference type="Proteomes" id="UP000184501">
    <property type="component" value="Unassembled WGS sequence"/>
</dbReference>
<proteinExistence type="predicted"/>
<feature type="region of interest" description="Disordered" evidence="1">
    <location>
        <begin position="22"/>
        <end position="54"/>
    </location>
</feature>
<organism evidence="2 3">
    <name type="scientific">Streptoalloteichus hindustanus</name>
    <dbReference type="NCBI Taxonomy" id="2017"/>
    <lineage>
        <taxon>Bacteria</taxon>
        <taxon>Bacillati</taxon>
        <taxon>Actinomycetota</taxon>
        <taxon>Actinomycetes</taxon>
        <taxon>Pseudonocardiales</taxon>
        <taxon>Pseudonocardiaceae</taxon>
        <taxon>Streptoalloteichus</taxon>
    </lineage>
</organism>
<evidence type="ECO:0000313" key="3">
    <source>
        <dbReference type="Proteomes" id="UP000184501"/>
    </source>
</evidence>
<feature type="compositionally biased region" description="Basic residues" evidence="1">
    <location>
        <begin position="27"/>
        <end position="38"/>
    </location>
</feature>
<gene>
    <name evidence="2" type="ORF">SAMN05444320_10798</name>
</gene>
<name>A0A1M5I5S0_STRHI</name>
<keyword evidence="3" id="KW-1185">Reference proteome</keyword>
<sequence length="247" mass="26668">MRHVLPRESPGAPATALTAVLEGRGTGGRHRRPLRRARPCSGDLMDLQPGVQRGEQLRPTGEVELTRHHPEVLVNRSRKPPRRRATPANSAIPRQRGQPAQQGVEAGTGPTSALWTVRSGQSFRPRFCHGGSPPTRCCPKRWRSPTCCCPDGPRDDARRVVTGPGFPERRSGAGPRSAQATRPRRCGGASSPFRPTLGYLTWAGQRCSGTRGSAMDQVASSANADGLSKGNSPVLLAIHSSPWMCRR</sequence>
<dbReference type="AlphaFoldDB" id="A0A1M5I5S0"/>
<feature type="region of interest" description="Disordered" evidence="1">
    <location>
        <begin position="163"/>
        <end position="192"/>
    </location>
</feature>
<reference evidence="2 3" key="1">
    <citation type="submission" date="2016-11" db="EMBL/GenBank/DDBJ databases">
        <authorList>
            <person name="Jaros S."/>
            <person name="Januszkiewicz K."/>
            <person name="Wedrychowicz H."/>
        </authorList>
    </citation>
    <scope>NUCLEOTIDE SEQUENCE [LARGE SCALE GENOMIC DNA]</scope>
    <source>
        <strain evidence="2 3">DSM 44523</strain>
    </source>
</reference>
<feature type="compositionally biased region" description="Basic residues" evidence="1">
    <location>
        <begin position="76"/>
        <end position="85"/>
    </location>
</feature>
<evidence type="ECO:0000313" key="2">
    <source>
        <dbReference type="EMBL" id="SHG23133.1"/>
    </source>
</evidence>
<protein>
    <submittedName>
        <fullName evidence="2">Uncharacterized protein</fullName>
    </submittedName>
</protein>
<evidence type="ECO:0000256" key="1">
    <source>
        <dbReference type="SAM" id="MobiDB-lite"/>
    </source>
</evidence>